<accession>A9V281</accession>
<dbReference type="InterPro" id="IPR036480">
    <property type="entry name" value="CarbP_synth_ssu_N_sf"/>
</dbReference>
<evidence type="ECO:0000259" key="1">
    <source>
        <dbReference type="SMART" id="SM01097"/>
    </source>
</evidence>
<dbReference type="SUPFAM" id="SSF52021">
    <property type="entry name" value="Carbamoyl phosphate synthetase, small subunit N-terminal domain"/>
    <property type="match status" value="1"/>
</dbReference>
<protein>
    <recommendedName>
        <fullName evidence="1">Carbamoyl-phosphate synthase small subunit N-terminal domain-containing protein</fullName>
    </recommendedName>
</protein>
<dbReference type="KEGG" id="mbr:MONBRDRAFT_9146"/>
<dbReference type="InterPro" id="IPR002474">
    <property type="entry name" value="CarbamoylP_synth_ssu_N"/>
</dbReference>
<dbReference type="Proteomes" id="UP000001357">
    <property type="component" value="Unassembled WGS sequence"/>
</dbReference>
<dbReference type="Pfam" id="PF00988">
    <property type="entry name" value="CPSase_sm_chain"/>
    <property type="match status" value="1"/>
</dbReference>
<dbReference type="EMBL" id="CH991555">
    <property type="protein sequence ID" value="EDQ88210.1"/>
    <property type="molecule type" value="Genomic_DNA"/>
</dbReference>
<evidence type="ECO:0000313" key="3">
    <source>
        <dbReference type="Proteomes" id="UP000001357"/>
    </source>
</evidence>
<dbReference type="GeneID" id="5892132"/>
<dbReference type="RefSeq" id="XP_001746803.1">
    <property type="nucleotide sequence ID" value="XM_001746751.1"/>
</dbReference>
<evidence type="ECO:0000313" key="2">
    <source>
        <dbReference type="EMBL" id="EDQ88210.1"/>
    </source>
</evidence>
<dbReference type="STRING" id="81824.A9V281"/>
<name>A9V281_MONBE</name>
<dbReference type="Gene3D" id="3.50.30.20">
    <property type="entry name" value="Carbamoyl-phosphate synthase small subunit, N-terminal domain"/>
    <property type="match status" value="1"/>
</dbReference>
<organism evidence="2 3">
    <name type="scientific">Monosiga brevicollis</name>
    <name type="common">Choanoflagellate</name>
    <dbReference type="NCBI Taxonomy" id="81824"/>
    <lineage>
        <taxon>Eukaryota</taxon>
        <taxon>Choanoflagellata</taxon>
        <taxon>Craspedida</taxon>
        <taxon>Salpingoecidae</taxon>
        <taxon>Monosiga</taxon>
    </lineage>
</organism>
<feature type="non-terminal residue" evidence="2">
    <location>
        <position position="116"/>
    </location>
</feature>
<reference evidence="2 3" key="1">
    <citation type="journal article" date="2008" name="Nature">
        <title>The genome of the choanoflagellate Monosiga brevicollis and the origin of metazoans.</title>
        <authorList>
            <consortium name="JGI Sequencing"/>
            <person name="King N."/>
            <person name="Westbrook M.J."/>
            <person name="Young S.L."/>
            <person name="Kuo A."/>
            <person name="Abedin M."/>
            <person name="Chapman J."/>
            <person name="Fairclough S."/>
            <person name="Hellsten U."/>
            <person name="Isogai Y."/>
            <person name="Letunic I."/>
            <person name="Marr M."/>
            <person name="Pincus D."/>
            <person name="Putnam N."/>
            <person name="Rokas A."/>
            <person name="Wright K.J."/>
            <person name="Zuzow R."/>
            <person name="Dirks W."/>
            <person name="Good M."/>
            <person name="Goodstein D."/>
            <person name="Lemons D."/>
            <person name="Li W."/>
            <person name="Lyons J.B."/>
            <person name="Morris A."/>
            <person name="Nichols S."/>
            <person name="Richter D.J."/>
            <person name="Salamov A."/>
            <person name="Bork P."/>
            <person name="Lim W.A."/>
            <person name="Manning G."/>
            <person name="Miller W.T."/>
            <person name="McGinnis W."/>
            <person name="Shapiro H."/>
            <person name="Tjian R."/>
            <person name="Grigoriev I.V."/>
            <person name="Rokhsar D."/>
        </authorList>
    </citation>
    <scope>NUCLEOTIDE SEQUENCE [LARGE SCALE GENOMIC DNA]</scope>
    <source>
        <strain evidence="3">MX1 / ATCC 50154</strain>
    </source>
</reference>
<proteinExistence type="predicted"/>
<feature type="domain" description="Carbamoyl-phosphate synthase small subunit N-terminal" evidence="1">
    <location>
        <begin position="20"/>
        <end position="116"/>
    </location>
</feature>
<gene>
    <name evidence="2" type="ORF">MONBRDRAFT_9146</name>
</gene>
<keyword evidence="3" id="KW-1185">Reference proteome</keyword>
<dbReference type="eggNOG" id="KOG0370">
    <property type="taxonomic scope" value="Eukaryota"/>
</dbReference>
<dbReference type="InParanoid" id="A9V281"/>
<dbReference type="AlphaFoldDB" id="A9V281"/>
<dbReference type="SMART" id="SM01097">
    <property type="entry name" value="CPSase_sm_chain"/>
    <property type="match status" value="1"/>
</dbReference>
<sequence length="116" mass="12657">MAADGQQDYVVAAPRAKLQKKATLVLEDGTRFNGYSFGAPVSVVGETVFQTGMVGYPESLTDPSYTRQLLCLTFPMIGNYGVPDRQVKDAFGLPAFFESDRIHAAALIVDDLTEDY</sequence>